<dbReference type="SUPFAM" id="SSF48371">
    <property type="entry name" value="ARM repeat"/>
    <property type="match status" value="1"/>
</dbReference>
<dbReference type="AlphaFoldDB" id="A0A1J1HFC3"/>
<dbReference type="OrthoDB" id="364513at2759"/>
<keyword evidence="2" id="KW-1185">Reference proteome</keyword>
<dbReference type="VEuPathDB" id="PlasmoDB:PRELSG_1448800"/>
<dbReference type="KEGG" id="prel:PRELSG_1448800"/>
<dbReference type="RefSeq" id="XP_028535274.1">
    <property type="nucleotide sequence ID" value="XM_028679574.1"/>
</dbReference>
<gene>
    <name evidence="1" type="ORF">PRELSG_1448800</name>
</gene>
<proteinExistence type="predicted"/>
<dbReference type="InterPro" id="IPR016024">
    <property type="entry name" value="ARM-type_fold"/>
</dbReference>
<dbReference type="GeneID" id="39738920"/>
<name>A0A1J1HFC3_PLARL</name>
<evidence type="ECO:0000313" key="1">
    <source>
        <dbReference type="EMBL" id="CRH02754.1"/>
    </source>
</evidence>
<organism evidence="1 2">
    <name type="scientific">Plasmodium relictum</name>
    <dbReference type="NCBI Taxonomy" id="85471"/>
    <lineage>
        <taxon>Eukaryota</taxon>
        <taxon>Sar</taxon>
        <taxon>Alveolata</taxon>
        <taxon>Apicomplexa</taxon>
        <taxon>Aconoidasida</taxon>
        <taxon>Haemosporida</taxon>
        <taxon>Plasmodiidae</taxon>
        <taxon>Plasmodium</taxon>
        <taxon>Plasmodium (Haemamoeba)</taxon>
    </lineage>
</organism>
<dbReference type="EMBL" id="LN835309">
    <property type="protein sequence ID" value="CRH02754.1"/>
    <property type="molecule type" value="Genomic_DNA"/>
</dbReference>
<dbReference type="OMA" id="AKWSGYE"/>
<sequence>MFYINKSLSKSINSLVLHFEFVKCKNLNDHKKKGKYYLVISFDQLMFYQRDFYEIQFKIFFFDILQIYHCDKSNYIHIILKENALTHNIGVKGMNKHILIKHLCIGYSTYYMYQLNKNIYVPITKETYEERSNRTNENSEIKKIDKSIQPFIGYKKVIYDDYFFFIHKSFQNVVSISSESGFYVDSRGIEISIKIGDQKSMIKCEQTTDNNFYQLARNHLNFLIEDVKIPLIIRKNFYYKKMNLSDDIAKWMGYEIYLKNETHTVICIIFRRTFIPPFLDRRQDIIFTFRISYENQQEFNVTDKDLYDEVYIVANSITPNDIHNTYYANLVQAQVDALLYNSEIYEYFETFIKIRPSYFECIKMFLKSMLVILKEGDVMINSDIIDFLGDDTKVERNLEYLLNIILNKIPGVNLLDTHKREKIKINRILHRLSYYLIYCIDAGLLSEKYNITDFINGALNINKDKKKEVDSIINFFLHLREKDYTKDYEINCLELLKENDKSEIQLSKKLDNNNYLINDFFLFYLHQSGYINKVFYYKNDDNYKKIIAYILKYGINFKIKKKICKNLLVFSNDYKNRYFPMVNSIVSFLSYNYDQKNFCMFILSTLINITNNNNVLKDYLIKLNISKIANFLILSNDFDIIHKIILLYINLSKEAYMCDDIINNGLIIHFLDILFNLYYIDLKLKKEICINILCVIGQIFNFKKHYTFILNHYIGLVEVSIYIYETTDFINFDKIKLIYFFRQVTQHSYIIKEQICKHLLPLIMKEIYLFVKKDFIYSALNLLNVICDYKTNCLYLQKIKIFNLFNFIKSLKIIELYKKVILIENKIKKNLKIII</sequence>
<evidence type="ECO:0000313" key="2">
    <source>
        <dbReference type="Proteomes" id="UP000220158"/>
    </source>
</evidence>
<accession>A0A1J1HFC3</accession>
<dbReference type="Proteomes" id="UP000220158">
    <property type="component" value="Chromosome 14"/>
</dbReference>
<protein>
    <submittedName>
        <fullName evidence="1">Uncharacterized protein</fullName>
    </submittedName>
</protein>
<reference evidence="1 2" key="1">
    <citation type="submission" date="2015-04" db="EMBL/GenBank/DDBJ databases">
        <authorList>
            <consortium name="Pathogen Informatics"/>
        </authorList>
    </citation>
    <scope>NUCLEOTIDE SEQUENCE [LARGE SCALE GENOMIC DNA]</scope>
    <source>
        <strain evidence="1 2">SGS1</strain>
    </source>
</reference>